<dbReference type="Proteomes" id="UP000000390">
    <property type="component" value="Chromosome"/>
</dbReference>
<protein>
    <submittedName>
        <fullName evidence="1">Uncharacterized protein</fullName>
    </submittedName>
</protein>
<evidence type="ECO:0000313" key="1">
    <source>
        <dbReference type="EMBL" id="ADJ14472.1"/>
    </source>
</evidence>
<gene>
    <name evidence="1" type="ordered locus">HacjB3_05405</name>
    <name evidence="2" type="ORF">C497_03780</name>
</gene>
<evidence type="ECO:0000313" key="3">
    <source>
        <dbReference type="Proteomes" id="UP000000390"/>
    </source>
</evidence>
<dbReference type="AlphaFoldDB" id="D8J9V0"/>
<name>D8J9V0_HALJB</name>
<dbReference type="EMBL" id="AOHV01000010">
    <property type="protein sequence ID" value="ELY40186.1"/>
    <property type="molecule type" value="Genomic_DNA"/>
</dbReference>
<evidence type="ECO:0000313" key="4">
    <source>
        <dbReference type="Proteomes" id="UP000011645"/>
    </source>
</evidence>
<sequence length="48" mass="5347">MVEVIECDIHRMLPAEMIGDSDRILDSPIRLGVHLSEASDCRVVVLGR</sequence>
<reference evidence="1 3" key="1">
    <citation type="journal article" date="2010" name="J. Bacteriol.">
        <title>Complete genome sequence of Halalkalicoccus jeotgali B3(T), an extremely halophilic archaeon.</title>
        <authorList>
            <person name="Roh S.W."/>
            <person name="Nam Y.D."/>
            <person name="Nam S.H."/>
            <person name="Choi S.H."/>
            <person name="Park H.S."/>
            <person name="Bae J.W."/>
        </authorList>
    </citation>
    <scope>NUCLEOTIDE SEQUENCE [LARGE SCALE GENOMIC DNA]</scope>
    <source>
        <strain evidence="1">B3</strain>
        <strain evidence="3">DSM 18796 / CECT 7217 / JCM 14584 / KCTC 4019 / B3</strain>
    </source>
</reference>
<dbReference type="KEGG" id="hje:HacjB3_05405"/>
<organism evidence="1 3">
    <name type="scientific">Halalkalicoccus jeotgali (strain DSM 18796 / CECT 7217 / JCM 14584 / KCTC 4019 / B3)</name>
    <dbReference type="NCBI Taxonomy" id="795797"/>
    <lineage>
        <taxon>Archaea</taxon>
        <taxon>Methanobacteriati</taxon>
        <taxon>Methanobacteriota</taxon>
        <taxon>Stenosarchaea group</taxon>
        <taxon>Halobacteria</taxon>
        <taxon>Halobacteriales</taxon>
        <taxon>Halococcaceae</taxon>
        <taxon>Halalkalicoccus</taxon>
    </lineage>
</organism>
<accession>D8J9V0</accession>
<reference evidence="2 4" key="2">
    <citation type="journal article" date="2014" name="PLoS Genet.">
        <title>Phylogenetically driven sequencing of extremely halophilic archaea reveals strategies for static and dynamic osmo-response.</title>
        <authorList>
            <person name="Becker E.A."/>
            <person name="Seitzer P.M."/>
            <person name="Tritt A."/>
            <person name="Larsen D."/>
            <person name="Krusor M."/>
            <person name="Yao A.I."/>
            <person name="Wu D."/>
            <person name="Madern D."/>
            <person name="Eisen J.A."/>
            <person name="Darling A.E."/>
            <person name="Facciotti M.T."/>
        </authorList>
    </citation>
    <scope>NUCLEOTIDE SEQUENCE [LARGE SCALE GENOMIC DNA]</scope>
    <source>
        <strain evidence="2">B3</strain>
        <strain evidence="4">DSM 18796 / CECT 7217 / JCM 14584 / KCTC 4019 / B3</strain>
    </source>
</reference>
<dbReference type="EMBL" id="CP002062">
    <property type="protein sequence ID" value="ADJ14472.1"/>
    <property type="molecule type" value="Genomic_DNA"/>
</dbReference>
<dbReference type="Proteomes" id="UP000011645">
    <property type="component" value="Unassembled WGS sequence"/>
</dbReference>
<evidence type="ECO:0000313" key="2">
    <source>
        <dbReference type="EMBL" id="ELY40186.1"/>
    </source>
</evidence>
<keyword evidence="4" id="KW-1185">Reference proteome</keyword>
<proteinExistence type="predicted"/>
<dbReference type="HOGENOM" id="CLU_3147855_0_0_2"/>